<evidence type="ECO:0000313" key="11">
    <source>
        <dbReference type="Proteomes" id="UP000543642"/>
    </source>
</evidence>
<accession>A0A7W8HDH2</accession>
<dbReference type="PROSITE" id="PS50928">
    <property type="entry name" value="ABC_TM1"/>
    <property type="match status" value="2"/>
</dbReference>
<dbReference type="CDD" id="cd06261">
    <property type="entry name" value="TM_PBP2"/>
    <property type="match status" value="2"/>
</dbReference>
<keyword evidence="11" id="KW-1185">Reference proteome</keyword>
<comment type="subcellular location">
    <subcellularLocation>
        <location evidence="1">Cell inner membrane</location>
        <topology evidence="1">Multi-pass membrane protein</topology>
    </subcellularLocation>
    <subcellularLocation>
        <location evidence="8">Cell membrane</location>
        <topology evidence="8">Multi-pass membrane protein</topology>
    </subcellularLocation>
</comment>
<dbReference type="Pfam" id="PF00528">
    <property type="entry name" value="BPD_transp_1"/>
    <property type="match status" value="2"/>
</dbReference>
<dbReference type="InterPro" id="IPR035906">
    <property type="entry name" value="MetI-like_sf"/>
</dbReference>
<dbReference type="InterPro" id="IPR000515">
    <property type="entry name" value="MetI-like"/>
</dbReference>
<feature type="transmembrane region" description="Helical" evidence="8">
    <location>
        <begin position="523"/>
        <end position="544"/>
    </location>
</feature>
<feature type="transmembrane region" description="Helical" evidence="8">
    <location>
        <begin position="352"/>
        <end position="376"/>
    </location>
</feature>
<feature type="transmembrane region" description="Helical" evidence="8">
    <location>
        <begin position="98"/>
        <end position="118"/>
    </location>
</feature>
<evidence type="ECO:0000256" key="5">
    <source>
        <dbReference type="ARBA" id="ARBA00022692"/>
    </source>
</evidence>
<feature type="transmembrane region" description="Helical" evidence="8">
    <location>
        <begin position="12"/>
        <end position="37"/>
    </location>
</feature>
<dbReference type="SUPFAM" id="SSF161098">
    <property type="entry name" value="MetI-like"/>
    <property type="match status" value="2"/>
</dbReference>
<feature type="transmembrane region" description="Helical" evidence="8">
    <location>
        <begin position="420"/>
        <end position="440"/>
    </location>
</feature>
<dbReference type="GO" id="GO:0055085">
    <property type="term" value="P:transmembrane transport"/>
    <property type="evidence" value="ECO:0007669"/>
    <property type="project" value="InterPro"/>
</dbReference>
<keyword evidence="6 8" id="KW-1133">Transmembrane helix</keyword>
<evidence type="ECO:0000256" key="3">
    <source>
        <dbReference type="ARBA" id="ARBA00022475"/>
    </source>
</evidence>
<gene>
    <name evidence="10" type="ORF">HNP82_003544</name>
</gene>
<dbReference type="GO" id="GO:0005886">
    <property type="term" value="C:plasma membrane"/>
    <property type="evidence" value="ECO:0007669"/>
    <property type="project" value="UniProtKB-SubCell"/>
</dbReference>
<dbReference type="Gene3D" id="1.10.3720.10">
    <property type="entry name" value="MetI-like"/>
    <property type="match status" value="2"/>
</dbReference>
<dbReference type="Proteomes" id="UP000543642">
    <property type="component" value="Unassembled WGS sequence"/>
</dbReference>
<name>A0A7W8HDH2_9FIRM</name>
<keyword evidence="7 8" id="KW-0472">Membrane</keyword>
<dbReference type="RefSeq" id="WP_330599713.1">
    <property type="nucleotide sequence ID" value="NZ_JACHFW010000033.1"/>
</dbReference>
<keyword evidence="4" id="KW-0997">Cell inner membrane</keyword>
<comment type="caution">
    <text evidence="10">The sequence shown here is derived from an EMBL/GenBank/DDBJ whole genome shotgun (WGS) entry which is preliminary data.</text>
</comment>
<dbReference type="AlphaFoldDB" id="A0A7W8HDH2"/>
<protein>
    <submittedName>
        <fullName evidence="10">Iron(III) transport system permease protein</fullName>
    </submittedName>
</protein>
<feature type="transmembrane region" description="Helical" evidence="8">
    <location>
        <begin position="64"/>
        <end position="86"/>
    </location>
</feature>
<evidence type="ECO:0000259" key="9">
    <source>
        <dbReference type="PROSITE" id="PS50928"/>
    </source>
</evidence>
<evidence type="ECO:0000256" key="7">
    <source>
        <dbReference type="ARBA" id="ARBA00023136"/>
    </source>
</evidence>
<comment type="similarity">
    <text evidence="8">Belongs to the binding-protein-dependent transport system permease family.</text>
</comment>
<organism evidence="10 11">
    <name type="scientific">Catenibacillus scindens</name>
    <dbReference type="NCBI Taxonomy" id="673271"/>
    <lineage>
        <taxon>Bacteria</taxon>
        <taxon>Bacillati</taxon>
        <taxon>Bacillota</taxon>
        <taxon>Clostridia</taxon>
        <taxon>Lachnospirales</taxon>
        <taxon>Lachnospiraceae</taxon>
        <taxon>Catenibacillus</taxon>
    </lineage>
</organism>
<proteinExistence type="inferred from homology"/>
<dbReference type="EMBL" id="JACHFW010000033">
    <property type="protein sequence ID" value="MBB5266387.1"/>
    <property type="molecule type" value="Genomic_DNA"/>
</dbReference>
<evidence type="ECO:0000313" key="10">
    <source>
        <dbReference type="EMBL" id="MBB5266387.1"/>
    </source>
</evidence>
<feature type="domain" description="ABC transmembrane type-1" evidence="9">
    <location>
        <begin position="60"/>
        <end position="265"/>
    </location>
</feature>
<evidence type="ECO:0000256" key="2">
    <source>
        <dbReference type="ARBA" id="ARBA00022448"/>
    </source>
</evidence>
<keyword evidence="3" id="KW-1003">Cell membrane</keyword>
<feature type="transmembrane region" description="Helical" evidence="8">
    <location>
        <begin position="138"/>
        <end position="157"/>
    </location>
</feature>
<keyword evidence="5 8" id="KW-0812">Transmembrane</keyword>
<feature type="transmembrane region" description="Helical" evidence="8">
    <location>
        <begin position="299"/>
        <end position="322"/>
    </location>
</feature>
<dbReference type="PANTHER" id="PTHR43357">
    <property type="entry name" value="INNER MEMBRANE ABC TRANSPORTER PERMEASE PROTEIN YDCV"/>
    <property type="match status" value="1"/>
</dbReference>
<keyword evidence="2 8" id="KW-0813">Transport</keyword>
<feature type="transmembrane region" description="Helical" evidence="8">
    <location>
        <begin position="397"/>
        <end position="414"/>
    </location>
</feature>
<evidence type="ECO:0000256" key="4">
    <source>
        <dbReference type="ARBA" id="ARBA00022519"/>
    </source>
</evidence>
<feature type="transmembrane region" description="Helical" evidence="8">
    <location>
        <begin position="244"/>
        <end position="264"/>
    </location>
</feature>
<evidence type="ECO:0000256" key="1">
    <source>
        <dbReference type="ARBA" id="ARBA00004429"/>
    </source>
</evidence>
<evidence type="ECO:0000256" key="8">
    <source>
        <dbReference type="RuleBase" id="RU363032"/>
    </source>
</evidence>
<evidence type="ECO:0000256" key="6">
    <source>
        <dbReference type="ARBA" id="ARBA00022989"/>
    </source>
</evidence>
<sequence>MSKATDKKQMIVYFTIFVLLFALVILPIVAVFGQAVIVDGRLDFTRALQTIGDKENLTTITNSLILGFLVVIVSTIISTPLAFLLARTRFSRWKWLDIVLMIPFMTPPYISSMGWILFMQKRGLFQQMFPWTGSLSESFFSLGGLVLAMSFHVFPFMTTMIKNAILNIGMNMEESAAVSGAGFAYRMRRVMLPLLTGNYAIAMLLVFVKTLSEYGTPSTLGNRIGFYVFTTDIHRYASTAPIDFGKASSLSSVLVIICMIMWLVQSYTTSKHTYHLVGGKGNREGLYNCKKITEIMGGIYIFIVIIVTIGVPYFSVIATSLIKLRGYGLAAGNFTFQHYVELFTKNSKGWEAMLTSTFLAIVSATIASMVGTLIVVSIKKAKKWKKVIEGEALIPEMLPNIVLVIGMMLFWNKIYDLLPLYNTLGFMVLVYVVMFLPYSIQYVSSAIMQTGDSLIEAGKVCGGNRAYVFLHITLPLIMRGVMQGWMMIFIIVFRELVGASLISPPNVQTVSTFIVREFEQGSASVAMAMALICVLITTVLLIILNNVIGRKKY</sequence>
<reference evidence="10 11" key="1">
    <citation type="submission" date="2020-08" db="EMBL/GenBank/DDBJ databases">
        <title>Genomic Encyclopedia of Type Strains, Phase IV (KMG-IV): sequencing the most valuable type-strain genomes for metagenomic binning, comparative biology and taxonomic classification.</title>
        <authorList>
            <person name="Goeker M."/>
        </authorList>
    </citation>
    <scope>NUCLEOTIDE SEQUENCE [LARGE SCALE GENOMIC DNA]</scope>
    <source>
        <strain evidence="10 11">DSM 106146</strain>
    </source>
</reference>
<feature type="transmembrane region" description="Helical" evidence="8">
    <location>
        <begin position="190"/>
        <end position="208"/>
    </location>
</feature>
<feature type="domain" description="ABC transmembrane type-1" evidence="9">
    <location>
        <begin position="353"/>
        <end position="544"/>
    </location>
</feature>
<dbReference type="PANTHER" id="PTHR43357:SF4">
    <property type="entry name" value="INNER MEMBRANE ABC TRANSPORTER PERMEASE PROTEIN YDCV"/>
    <property type="match status" value="1"/>
</dbReference>